<dbReference type="Proteomes" id="UP001217918">
    <property type="component" value="Unassembled WGS sequence"/>
</dbReference>
<evidence type="ECO:0000259" key="2">
    <source>
        <dbReference type="Pfam" id="PF11790"/>
    </source>
</evidence>
<proteinExistence type="predicted"/>
<dbReference type="EMBL" id="JAQQPM010000005">
    <property type="protein sequence ID" value="KAK2071390.1"/>
    <property type="molecule type" value="Genomic_DNA"/>
</dbReference>
<gene>
    <name evidence="3" type="ORF">P8C59_005819</name>
</gene>
<feature type="domain" description="Asl1-like glycosyl hydrolase catalytic" evidence="2">
    <location>
        <begin position="31"/>
        <end position="255"/>
    </location>
</feature>
<organism evidence="3 4">
    <name type="scientific">Phyllachora maydis</name>
    <dbReference type="NCBI Taxonomy" id="1825666"/>
    <lineage>
        <taxon>Eukaryota</taxon>
        <taxon>Fungi</taxon>
        <taxon>Dikarya</taxon>
        <taxon>Ascomycota</taxon>
        <taxon>Pezizomycotina</taxon>
        <taxon>Sordariomycetes</taxon>
        <taxon>Sordariomycetidae</taxon>
        <taxon>Phyllachorales</taxon>
        <taxon>Phyllachoraceae</taxon>
        <taxon>Phyllachora</taxon>
    </lineage>
</organism>
<dbReference type="InterPro" id="IPR024655">
    <property type="entry name" value="Asl1_glyco_hydro_catalytic"/>
</dbReference>
<dbReference type="InterPro" id="IPR053183">
    <property type="entry name" value="ASL1"/>
</dbReference>
<dbReference type="SUPFAM" id="SSF51445">
    <property type="entry name" value="(Trans)glycosidases"/>
    <property type="match status" value="1"/>
</dbReference>
<dbReference type="PANTHER" id="PTHR34154">
    <property type="entry name" value="ALKALI-SENSITIVE LINKAGE PROTEIN 1"/>
    <property type="match status" value="1"/>
</dbReference>
<evidence type="ECO:0000256" key="1">
    <source>
        <dbReference type="SAM" id="SignalP"/>
    </source>
</evidence>
<reference evidence="3" key="1">
    <citation type="journal article" date="2023" name="Mol. Plant Microbe Interact.">
        <title>Elucidating the Obligate Nature and Biological Capacity of an Invasive Fungal Corn Pathogen.</title>
        <authorList>
            <person name="MacCready J.S."/>
            <person name="Roggenkamp E.M."/>
            <person name="Gdanetz K."/>
            <person name="Chilvers M.I."/>
        </authorList>
    </citation>
    <scope>NUCLEOTIDE SEQUENCE</scope>
    <source>
        <strain evidence="3">PM02</strain>
    </source>
</reference>
<dbReference type="PANTHER" id="PTHR34154:SF3">
    <property type="entry name" value="ALKALI-SENSITIVE LINKAGE PROTEIN 1"/>
    <property type="match status" value="1"/>
</dbReference>
<protein>
    <recommendedName>
        <fullName evidence="2">Asl1-like glycosyl hydrolase catalytic domain-containing protein</fullName>
    </recommendedName>
</protein>
<keyword evidence="4" id="KW-1185">Reference proteome</keyword>
<feature type="chain" id="PRO_5041978301" description="Asl1-like glycosyl hydrolase catalytic domain-containing protein" evidence="1">
    <location>
        <begin position="19"/>
        <end position="267"/>
    </location>
</feature>
<comment type="caution">
    <text evidence="3">The sequence shown here is derived from an EMBL/GenBank/DDBJ whole genome shotgun (WGS) entry which is preliminary data.</text>
</comment>
<keyword evidence="1" id="KW-0732">Signal</keyword>
<dbReference type="Pfam" id="PF11790">
    <property type="entry name" value="Glyco_hydro_cc"/>
    <property type="match status" value="1"/>
</dbReference>
<dbReference type="GO" id="GO:0009277">
    <property type="term" value="C:fungal-type cell wall"/>
    <property type="evidence" value="ECO:0007669"/>
    <property type="project" value="TreeGrafter"/>
</dbReference>
<evidence type="ECO:0000313" key="3">
    <source>
        <dbReference type="EMBL" id="KAK2071390.1"/>
    </source>
</evidence>
<name>A0AAD9I6E1_9PEZI</name>
<sequence>MQQVLFTTPALLVALAAAAPAIQERATNKKGLAYNNADQVAPLAGASSWGYDWSPSPKPIPHSQLELVPMCHAAGCSAVHSSSSSHVLMYNEPDETAANGGSNMSPAAAWAAWQRDAAPLRSARHQLVCPAVTSWDTPAGHTGGPAGFAWLAGFVGAAGGPAGLGCAAQALHWYGVAGQTGAAQGALFTAYVRAAHARVDALFGTADFPLWFTEISPLPVRDAQVMSDFLAVVVPFLDGLDYVARYSPFMAEYMVGNAAGATFAGKH</sequence>
<dbReference type="GO" id="GO:0071966">
    <property type="term" value="P:fungal-type cell wall polysaccharide metabolic process"/>
    <property type="evidence" value="ECO:0007669"/>
    <property type="project" value="TreeGrafter"/>
</dbReference>
<feature type="signal peptide" evidence="1">
    <location>
        <begin position="1"/>
        <end position="18"/>
    </location>
</feature>
<dbReference type="InterPro" id="IPR017853">
    <property type="entry name" value="GH"/>
</dbReference>
<evidence type="ECO:0000313" key="4">
    <source>
        <dbReference type="Proteomes" id="UP001217918"/>
    </source>
</evidence>
<dbReference type="AlphaFoldDB" id="A0AAD9I6E1"/>
<accession>A0AAD9I6E1</accession>